<keyword evidence="1" id="KW-1133">Transmembrane helix</keyword>
<keyword evidence="3" id="KW-1185">Reference proteome</keyword>
<keyword evidence="1" id="KW-0472">Membrane</keyword>
<dbReference type="Proteomes" id="UP000001364">
    <property type="component" value="Chromosome"/>
</dbReference>
<dbReference type="HOGENOM" id="CLU_3166044_0_0_5"/>
<dbReference type="PATRIC" id="fig|565050.3.peg.2850"/>
<proteinExistence type="predicted"/>
<dbReference type="KEGG" id="ccs:CCNA_02922"/>
<evidence type="ECO:0000313" key="3">
    <source>
        <dbReference type="Proteomes" id="UP000001364"/>
    </source>
</evidence>
<keyword evidence="1" id="KW-0812">Transmembrane</keyword>
<dbReference type="GeneID" id="7331353"/>
<dbReference type="RefSeq" id="WP_024265855.1">
    <property type="nucleotide sequence ID" value="NC_011916.1"/>
</dbReference>
<organism evidence="2 3">
    <name type="scientific">Caulobacter vibrioides (strain NA1000 / CB15N)</name>
    <name type="common">Caulobacter crescentus</name>
    <dbReference type="NCBI Taxonomy" id="565050"/>
    <lineage>
        <taxon>Bacteria</taxon>
        <taxon>Pseudomonadati</taxon>
        <taxon>Pseudomonadota</taxon>
        <taxon>Alphaproteobacteria</taxon>
        <taxon>Caulobacterales</taxon>
        <taxon>Caulobacteraceae</taxon>
        <taxon>Caulobacter</taxon>
    </lineage>
</organism>
<protein>
    <submittedName>
        <fullName evidence="2">Uncharacterized protein</fullName>
    </submittedName>
</protein>
<name>A0A0H3CBU9_CAUVN</name>
<dbReference type="RefSeq" id="YP_002518295.2">
    <property type="nucleotide sequence ID" value="NC_011916.1"/>
</dbReference>
<dbReference type="EMBL" id="CP001340">
    <property type="protein sequence ID" value="ACL96387.2"/>
    <property type="molecule type" value="Genomic_DNA"/>
</dbReference>
<dbReference type="AlphaFoldDB" id="A0A0H3CBU9"/>
<dbReference type="OrthoDB" id="9910766at2"/>
<evidence type="ECO:0000256" key="1">
    <source>
        <dbReference type="SAM" id="Phobius"/>
    </source>
</evidence>
<feature type="transmembrane region" description="Helical" evidence="1">
    <location>
        <begin position="26"/>
        <end position="45"/>
    </location>
</feature>
<gene>
    <name evidence="2" type="ordered locus">CCNA_02922</name>
</gene>
<evidence type="ECO:0000313" key="2">
    <source>
        <dbReference type="EMBL" id="ACL96387.2"/>
    </source>
</evidence>
<sequence length="47" mass="4780">MTTAANPSPVKVSPSARSAMTVGETLLHMVLSAAIPVSAVLFVVLTL</sequence>
<accession>A0A0H3CBU9</accession>
<reference evidence="2 3" key="1">
    <citation type="journal article" date="2010" name="J. Bacteriol.">
        <title>The genetic basis of laboratory adaptation in Caulobacter crescentus.</title>
        <authorList>
            <person name="Marks M.E."/>
            <person name="Castro-Rojas C.M."/>
            <person name="Teiling C."/>
            <person name="Du L."/>
            <person name="Kapatral V."/>
            <person name="Walunas T.L."/>
            <person name="Crosson S."/>
        </authorList>
    </citation>
    <scope>NUCLEOTIDE SEQUENCE [LARGE SCALE GENOMIC DNA]</scope>
    <source>
        <strain evidence="3">NA1000 / CB15N</strain>
    </source>
</reference>